<evidence type="ECO:0000259" key="4">
    <source>
        <dbReference type="Pfam" id="PF13439"/>
    </source>
</evidence>
<feature type="domain" description="Glycosyltransferase subfamily 4-like N-terminal" evidence="4">
    <location>
        <begin position="15"/>
        <end position="187"/>
    </location>
</feature>
<sequence>MRVAVIHNLIGGGAHRRLAQQVAALDADVVEVTTSFAEPVTARPYVIPFEPRAQHRPALTRPAFRHLDLQRLAAAWTKIGELTRRCGADVVYANPDSALRGALPCGPLPVPVLRYCDEPRRIDYEPHLRATLRRGTRELYAPLRAWERRLDRAAVAAADALATNSQYTAERIQAAYGRGAVVVPCGVPAFMVPQPGAQPRHLLSVGALIPTKGHDLVVQAAARSQLPLPLVIVAHRGNAAEERRLRALAAASGVQLEIRIGISDKELVMLYQDAYATLYLAAAEPLGLASLEAQACGSPVVVAAEGGLPETIRPRVTGFAVARDPAAAAEALVKLAEGERRTCMAEAAARHGATVRWSICALALRETLADLIATSTAKHGACAN</sequence>
<dbReference type="EMBL" id="JBHMCA010000058">
    <property type="protein sequence ID" value="MFB9448663.1"/>
    <property type="molecule type" value="Genomic_DNA"/>
</dbReference>
<evidence type="ECO:0000313" key="5">
    <source>
        <dbReference type="EMBL" id="MFB9448663.1"/>
    </source>
</evidence>
<dbReference type="PANTHER" id="PTHR12526">
    <property type="entry name" value="GLYCOSYLTRANSFERASE"/>
    <property type="match status" value="1"/>
</dbReference>
<dbReference type="EC" id="2.4.-.-" evidence="5"/>
<feature type="domain" description="Glycosyl transferase family 1" evidence="3">
    <location>
        <begin position="199"/>
        <end position="348"/>
    </location>
</feature>
<dbReference type="SUPFAM" id="SSF53756">
    <property type="entry name" value="UDP-Glycosyltransferase/glycogen phosphorylase"/>
    <property type="match status" value="1"/>
</dbReference>
<organism evidence="5 6">
    <name type="scientific">Dactylosporangium vinaceum</name>
    <dbReference type="NCBI Taxonomy" id="53362"/>
    <lineage>
        <taxon>Bacteria</taxon>
        <taxon>Bacillati</taxon>
        <taxon>Actinomycetota</taxon>
        <taxon>Actinomycetes</taxon>
        <taxon>Micromonosporales</taxon>
        <taxon>Micromonosporaceae</taxon>
        <taxon>Dactylosporangium</taxon>
    </lineage>
</organism>
<gene>
    <name evidence="5" type="ORF">ACFFTR_36725</name>
</gene>
<dbReference type="PANTHER" id="PTHR12526:SF635">
    <property type="entry name" value="GLYCOSYL TRANSFERASE GROUP 1"/>
    <property type="match status" value="1"/>
</dbReference>
<dbReference type="Gene3D" id="3.40.50.2000">
    <property type="entry name" value="Glycogen Phosphorylase B"/>
    <property type="match status" value="2"/>
</dbReference>
<proteinExistence type="predicted"/>
<dbReference type="Pfam" id="PF00534">
    <property type="entry name" value="Glycos_transf_1"/>
    <property type="match status" value="1"/>
</dbReference>
<keyword evidence="6" id="KW-1185">Reference proteome</keyword>
<comment type="caution">
    <text evidence="5">The sequence shown here is derived from an EMBL/GenBank/DDBJ whole genome shotgun (WGS) entry which is preliminary data.</text>
</comment>
<dbReference type="CDD" id="cd03801">
    <property type="entry name" value="GT4_PimA-like"/>
    <property type="match status" value="1"/>
</dbReference>
<dbReference type="RefSeq" id="WP_223101274.1">
    <property type="nucleotide sequence ID" value="NZ_CP061913.1"/>
</dbReference>
<evidence type="ECO:0000256" key="1">
    <source>
        <dbReference type="ARBA" id="ARBA00022676"/>
    </source>
</evidence>
<accession>A0ABV5MII7</accession>
<reference evidence="5 6" key="1">
    <citation type="submission" date="2024-09" db="EMBL/GenBank/DDBJ databases">
        <authorList>
            <person name="Sun Q."/>
            <person name="Mori K."/>
        </authorList>
    </citation>
    <scope>NUCLEOTIDE SEQUENCE [LARGE SCALE GENOMIC DNA]</scope>
    <source>
        <strain evidence="5 6">JCM 3307</strain>
    </source>
</reference>
<dbReference type="InterPro" id="IPR001296">
    <property type="entry name" value="Glyco_trans_1"/>
</dbReference>
<keyword evidence="2 5" id="KW-0808">Transferase</keyword>
<name>A0ABV5MII7_9ACTN</name>
<keyword evidence="1 5" id="KW-0328">Glycosyltransferase</keyword>
<evidence type="ECO:0000256" key="2">
    <source>
        <dbReference type="ARBA" id="ARBA00022679"/>
    </source>
</evidence>
<dbReference type="Proteomes" id="UP001589608">
    <property type="component" value="Unassembled WGS sequence"/>
</dbReference>
<dbReference type="Pfam" id="PF13439">
    <property type="entry name" value="Glyco_transf_4"/>
    <property type="match status" value="1"/>
</dbReference>
<protein>
    <submittedName>
        <fullName evidence="5">Glycosyltransferase</fullName>
        <ecNumber evidence="5">2.4.-.-</ecNumber>
    </submittedName>
</protein>
<dbReference type="InterPro" id="IPR028098">
    <property type="entry name" value="Glyco_trans_4-like_N"/>
</dbReference>
<evidence type="ECO:0000259" key="3">
    <source>
        <dbReference type="Pfam" id="PF00534"/>
    </source>
</evidence>
<evidence type="ECO:0000313" key="6">
    <source>
        <dbReference type="Proteomes" id="UP001589608"/>
    </source>
</evidence>
<dbReference type="GO" id="GO:0016757">
    <property type="term" value="F:glycosyltransferase activity"/>
    <property type="evidence" value="ECO:0007669"/>
    <property type="project" value="UniProtKB-KW"/>
</dbReference>